<reference evidence="7 8" key="1">
    <citation type="journal article" date="2018" name="PLoS Genet.">
        <title>Population sequencing reveals clonal diversity and ancestral inbreeding in the grapevine cultivar Chardonnay.</title>
        <authorList>
            <person name="Roach M.J."/>
            <person name="Johnson D.L."/>
            <person name="Bohlmann J."/>
            <person name="van Vuuren H.J."/>
            <person name="Jones S.J."/>
            <person name="Pretorius I.S."/>
            <person name="Schmidt S.A."/>
            <person name="Borneman A.R."/>
        </authorList>
    </citation>
    <scope>NUCLEOTIDE SEQUENCE [LARGE SCALE GENOMIC DNA]</scope>
    <source>
        <strain evidence="8">cv. Chardonnay</strain>
        <tissue evidence="7">Leaf</tissue>
    </source>
</reference>
<dbReference type="InterPro" id="IPR012337">
    <property type="entry name" value="RNaseH-like_sf"/>
</dbReference>
<dbReference type="SUPFAM" id="SSF53098">
    <property type="entry name" value="Ribonuclease H-like"/>
    <property type="match status" value="1"/>
</dbReference>
<dbReference type="InterPro" id="IPR002109">
    <property type="entry name" value="Glutaredoxin"/>
</dbReference>
<dbReference type="PROSITE" id="PS50158">
    <property type="entry name" value="ZF_CCHC"/>
    <property type="match status" value="1"/>
</dbReference>
<evidence type="ECO:0000259" key="6">
    <source>
        <dbReference type="PROSITE" id="PS50994"/>
    </source>
</evidence>
<organism evidence="7 8">
    <name type="scientific">Vitis vinifera</name>
    <name type="common">Grape</name>
    <dbReference type="NCBI Taxonomy" id="29760"/>
    <lineage>
        <taxon>Eukaryota</taxon>
        <taxon>Viridiplantae</taxon>
        <taxon>Streptophyta</taxon>
        <taxon>Embryophyta</taxon>
        <taxon>Tracheophyta</taxon>
        <taxon>Spermatophyta</taxon>
        <taxon>Magnoliopsida</taxon>
        <taxon>eudicotyledons</taxon>
        <taxon>Gunneridae</taxon>
        <taxon>Pentapetalae</taxon>
        <taxon>rosids</taxon>
        <taxon>Vitales</taxon>
        <taxon>Vitaceae</taxon>
        <taxon>Viteae</taxon>
        <taxon>Vitis</taxon>
    </lineage>
</organism>
<dbReference type="InterPro" id="IPR025724">
    <property type="entry name" value="GAG-pre-integrase_dom"/>
</dbReference>
<sequence>MGVVTVEEWYSILPWKRSLHPRYGIRKEIPSVLLVPRDTVGPPSGVLVILARPGFEAGAPLAKVTEPGSSKGSISESIGLSVTLTSRLDSLIDSSPIILFMKGIPTEPRCGLSRKSVEILQQEKVDFMRLDILSDDEVRQELKAHSNWFSCPQFYVKECFKENSSGKEEEAGNDKFVEKVLPLEEDQKERNVREDMDFEGPTFMEDFPEENSRVEVSFNQVSEFWKKQRLGSVSSHVDLYFLLGQPYLMANDLTEIEIAIFYGATEHVPPTAQHGGKRQRGLMEATVINFFRKWSRTHSAIIFRKTPSKKGEIRVWKSGFLKPTTMAGGVIFRRTSDSVSGAILDALQAPYLALFSCHFWGCNQPIAAPYQCQFSGALKCNFLDCNMRHCSTNFQAPFRRVEVPFFGATTSAVQVLLLGVVQAPFKAHLSHHLSAVQAPLETPFFWAASRRSHAVLKHSRRLHGLDCIQQGCSPLLPSISDIRCEVPELRGDNFKIWKERILLQLGCMDIDYAIRKDEPHKITDTSTPEEILLYERWEKSNRLSVMYIKTKISAGIRGSIEQHENVRELIKAIDEQFVTSDKALASTLIMKFTSLKLTGIRGVREHIMEMRDIVAQLKKLEVEMSESFLVHFILNTLPPQYGPFKISYNTHKDKWSINELMTMCVQEEGRLLMEQGESVMLVTQRKGKKGKPQASQKGKQQIPPKSDIKKDEKCFFCKKKGHVKKKCLKFQNWLEKKGNPTSFVCYESNMVNVNTNTWWIDSGSTIHISNSLQETSFSLIYKSECVGNGILSDGLYCIFLQNDTAHNSLHVQTGIKRCVVKEDSSTLWHRRLGHISIDRIKRLVNDGVLSTLDFTDFETCVDCIKDDFSRYMYLYILHNKNEALDAFKVFKAEVEKQYGKKIKIVRSDRGGEYYGRYLEDGQSPGPFAKFLQEHGIVAQYTMPGSPDQNGVAERRNRTLLDMVRSMLSSSKLPKFLWTEALKTAVYILNRVPTKVVPKTPFELLKGWKPSLRHMRVWGCSSEVRIYNPQEKKLDPRTISGYFIGYAEKSKGYRFYCPSHSTRIVESRNAKFLEYDLVSGSDQFRNIVSDIDHTESQPSTSSDRLFIVHNTPQVQSGVERTITEVQPVVEVPQVVDNIPVDQIDQEFPDTSGQQVEPHTSLEDIGATLRRSTRTKRSAIPNDYVVYLQECDYNIGAENDPESFSQAMSCKESELWYNAMKDEMSSMKCNDVWDLVELPNGVKTIGCKWVFKTKKDSLGNIERYKARLVAKGFTQKEGIDYTETFSPLEEEVYMKQPEGFPSSDGEQLVCKLKKSIYGLKQASRQCGSKVCFLVLYVDDILLATNDKGLLHEVKQFLSKNFDMKDMGEASYVIGIKIHRDRFKGILGLSQETYINKVLERFRMKNCSPSVSPIVKGDRFNLDQCPKNDLEREQMKNIPYASAVGSLMYAQVCTRPDIAFAVGMLGRYQSNPGIDHWKAAKKVMRYLQGTKDYKLMYKQTSNLEVVGYSDSDFAGCVDSRKSTSGYIFILAGGAISWRSVKQTMTATSTMEAEFISCFEATSHGVWLKSFISGLRVMDSISRLLSIYCDNSAAVFMAKNNKSGSRSKHIDIKYLAIRERVKEKKVVIEHISTELMIADPFD</sequence>
<protein>
    <submittedName>
        <fullName evidence="7">Retrovirus-related Pol polyprotein from transposon TNT 1-94</fullName>
    </submittedName>
</protein>
<evidence type="ECO:0000256" key="2">
    <source>
        <dbReference type="ARBA" id="ARBA00022801"/>
    </source>
</evidence>
<evidence type="ECO:0000259" key="5">
    <source>
        <dbReference type="PROSITE" id="PS50158"/>
    </source>
</evidence>
<dbReference type="Proteomes" id="UP000288805">
    <property type="component" value="Unassembled WGS sequence"/>
</dbReference>
<dbReference type="PROSITE" id="PS50994">
    <property type="entry name" value="INTEGRASE"/>
    <property type="match status" value="1"/>
</dbReference>
<dbReference type="InterPro" id="IPR057670">
    <property type="entry name" value="SH3_retrovirus"/>
</dbReference>
<dbReference type="InterPro" id="IPR001878">
    <property type="entry name" value="Znf_CCHC"/>
</dbReference>
<feature type="region of interest" description="Disordered" evidence="4">
    <location>
        <begin position="684"/>
        <end position="707"/>
    </location>
</feature>
<dbReference type="Pfam" id="PF13976">
    <property type="entry name" value="gag_pre-integrs"/>
    <property type="match status" value="1"/>
</dbReference>
<dbReference type="InterPro" id="IPR013103">
    <property type="entry name" value="RVT_2"/>
</dbReference>
<feature type="domain" description="Integrase catalytic" evidence="6">
    <location>
        <begin position="832"/>
        <end position="1008"/>
    </location>
</feature>
<dbReference type="Pfam" id="PF00462">
    <property type="entry name" value="Glutaredoxin"/>
    <property type="match status" value="1"/>
</dbReference>
<dbReference type="InterPro" id="IPR043502">
    <property type="entry name" value="DNA/RNA_pol_sf"/>
</dbReference>
<gene>
    <name evidence="7" type="primary">POLX_1491</name>
    <name evidence="7" type="ORF">CK203_063817</name>
</gene>
<dbReference type="Gene3D" id="3.30.420.10">
    <property type="entry name" value="Ribonuclease H-like superfamily/Ribonuclease H"/>
    <property type="match status" value="1"/>
</dbReference>
<dbReference type="GO" id="GO:0008270">
    <property type="term" value="F:zinc ion binding"/>
    <property type="evidence" value="ECO:0007669"/>
    <property type="project" value="UniProtKB-KW"/>
</dbReference>
<dbReference type="SUPFAM" id="SSF52833">
    <property type="entry name" value="Thioredoxin-like"/>
    <property type="match status" value="1"/>
</dbReference>
<dbReference type="Pfam" id="PF14223">
    <property type="entry name" value="Retrotran_gag_2"/>
    <property type="match status" value="1"/>
</dbReference>
<evidence type="ECO:0000256" key="4">
    <source>
        <dbReference type="SAM" id="MobiDB-lite"/>
    </source>
</evidence>
<evidence type="ECO:0000313" key="7">
    <source>
        <dbReference type="EMBL" id="RVW69505.1"/>
    </source>
</evidence>
<keyword evidence="3" id="KW-0862">Zinc</keyword>
<keyword evidence="3" id="KW-0863">Zinc-finger</keyword>
<keyword evidence="2" id="KW-0378">Hydrolase</keyword>
<dbReference type="PANTHER" id="PTHR42648">
    <property type="entry name" value="TRANSPOSASE, PUTATIVE-RELATED"/>
    <property type="match status" value="1"/>
</dbReference>
<dbReference type="PANTHER" id="PTHR42648:SF28">
    <property type="entry name" value="TRANSPOSON-ENCODED PROTEIN WITH RIBONUCLEASE H-LIKE AND RETROVIRUS ZINC FINGER-LIKE DOMAINS"/>
    <property type="match status" value="1"/>
</dbReference>
<name>A0A438GBB1_VITVI</name>
<dbReference type="GO" id="GO:0003676">
    <property type="term" value="F:nucleic acid binding"/>
    <property type="evidence" value="ECO:0007669"/>
    <property type="project" value="InterPro"/>
</dbReference>
<dbReference type="SUPFAM" id="SSF56672">
    <property type="entry name" value="DNA/RNA polymerases"/>
    <property type="match status" value="1"/>
</dbReference>
<evidence type="ECO:0000256" key="3">
    <source>
        <dbReference type="PROSITE-ProRule" id="PRU00047"/>
    </source>
</evidence>
<dbReference type="Gene3D" id="3.40.30.10">
    <property type="entry name" value="Glutaredoxin"/>
    <property type="match status" value="1"/>
</dbReference>
<dbReference type="InterPro" id="IPR036249">
    <property type="entry name" value="Thioredoxin-like_sf"/>
</dbReference>
<dbReference type="GO" id="GO:0015074">
    <property type="term" value="P:DNA integration"/>
    <property type="evidence" value="ECO:0007669"/>
    <property type="project" value="InterPro"/>
</dbReference>
<dbReference type="EMBL" id="QGNW01000494">
    <property type="protein sequence ID" value="RVW69505.1"/>
    <property type="molecule type" value="Genomic_DNA"/>
</dbReference>
<feature type="domain" description="CCHC-type" evidence="5">
    <location>
        <begin position="713"/>
        <end position="727"/>
    </location>
</feature>
<dbReference type="Pfam" id="PF07727">
    <property type="entry name" value="RVT_2"/>
    <property type="match status" value="2"/>
</dbReference>
<comment type="caution">
    <text evidence="7">The sequence shown here is derived from an EMBL/GenBank/DDBJ whole genome shotgun (WGS) entry which is preliminary data.</text>
</comment>
<dbReference type="InterPro" id="IPR001584">
    <property type="entry name" value="Integrase_cat-core"/>
</dbReference>
<evidence type="ECO:0000313" key="8">
    <source>
        <dbReference type="Proteomes" id="UP000288805"/>
    </source>
</evidence>
<dbReference type="CDD" id="cd09272">
    <property type="entry name" value="RNase_HI_RT_Ty1"/>
    <property type="match status" value="1"/>
</dbReference>
<dbReference type="Pfam" id="PF25597">
    <property type="entry name" value="SH3_retrovirus"/>
    <property type="match status" value="1"/>
</dbReference>
<dbReference type="InterPro" id="IPR039537">
    <property type="entry name" value="Retrotran_Ty1/copia-like"/>
</dbReference>
<keyword evidence="1" id="KW-0479">Metal-binding</keyword>
<dbReference type="InterPro" id="IPR036397">
    <property type="entry name" value="RNaseH_sf"/>
</dbReference>
<dbReference type="PROSITE" id="PS51354">
    <property type="entry name" value="GLUTAREDOXIN_2"/>
    <property type="match status" value="1"/>
</dbReference>
<proteinExistence type="predicted"/>
<evidence type="ECO:0000256" key="1">
    <source>
        <dbReference type="ARBA" id="ARBA00022723"/>
    </source>
</evidence>
<accession>A0A438GBB1</accession>
<dbReference type="GO" id="GO:0016787">
    <property type="term" value="F:hydrolase activity"/>
    <property type="evidence" value="ECO:0007669"/>
    <property type="project" value="UniProtKB-KW"/>
</dbReference>